<evidence type="ECO:0000313" key="7">
    <source>
        <dbReference type="EMBL" id="SFC92380.1"/>
    </source>
</evidence>
<dbReference type="PANTHER" id="PTHR42978">
    <property type="entry name" value="QUORUM-QUENCHING LACTONASE YTNP-RELATED-RELATED"/>
    <property type="match status" value="1"/>
</dbReference>
<sequence>MATITSFEAGYCTHVACVALKGAGLSVCAFPARTWLIEAGSGRWLWDTGYATHFYDATRHGVFALYRKVTPVYFESSASIANQLRQKGILPQDLNGLILSHFHGDHIAGLRDFTDTRYICSGSGWHDIRPLTGFSALKQGFVPALIPASFESQVSFIEQFEQVDLPAELRPFQRAYVLPDSNKEVMLVELPGHAAGHIGAFVLTAEGWVLLAADAAWSDKNYRELRGPSRLANIIMADSKAYYRTLSDLHQLDKGNVRIYLSHEGNL</sequence>
<dbReference type="GO" id="GO:0046872">
    <property type="term" value="F:metal ion binding"/>
    <property type="evidence" value="ECO:0007669"/>
    <property type="project" value="UniProtKB-KW"/>
</dbReference>
<comment type="similarity">
    <text evidence="2">Belongs to the metallo-beta-lactamase superfamily.</text>
</comment>
<dbReference type="Proteomes" id="UP000226420">
    <property type="component" value="Unassembled WGS sequence"/>
</dbReference>
<dbReference type="CDD" id="cd07730">
    <property type="entry name" value="metallo-hydrolase-like_MBL-fold"/>
    <property type="match status" value="1"/>
</dbReference>
<keyword evidence="5" id="KW-0862">Zinc</keyword>
<name>A0AAJ4WB49_9GAMM</name>
<dbReference type="EMBL" id="FOLW01000005">
    <property type="protein sequence ID" value="SFC92380.1"/>
    <property type="molecule type" value="Genomic_DNA"/>
</dbReference>
<dbReference type="InterPro" id="IPR051013">
    <property type="entry name" value="MBL_superfamily_lactonases"/>
</dbReference>
<evidence type="ECO:0000256" key="2">
    <source>
        <dbReference type="ARBA" id="ARBA00007749"/>
    </source>
</evidence>
<gene>
    <name evidence="7" type="ORF">SAMN02745723_105232</name>
</gene>
<dbReference type="SMART" id="SM00849">
    <property type="entry name" value="Lactamase_B"/>
    <property type="match status" value="1"/>
</dbReference>
<dbReference type="RefSeq" id="WP_047781392.1">
    <property type="nucleotide sequence ID" value="NZ_FOLW01000005.1"/>
</dbReference>
<comment type="caution">
    <text evidence="7">The sequence shown here is derived from an EMBL/GenBank/DDBJ whole genome shotgun (WGS) entry which is preliminary data.</text>
</comment>
<evidence type="ECO:0000256" key="1">
    <source>
        <dbReference type="ARBA" id="ARBA00001947"/>
    </source>
</evidence>
<evidence type="ECO:0000256" key="3">
    <source>
        <dbReference type="ARBA" id="ARBA00022723"/>
    </source>
</evidence>
<evidence type="ECO:0000259" key="6">
    <source>
        <dbReference type="SMART" id="SM00849"/>
    </source>
</evidence>
<keyword evidence="4" id="KW-0378">Hydrolase</keyword>
<accession>A0AAJ4WB49</accession>
<dbReference type="InterPro" id="IPR036866">
    <property type="entry name" value="RibonucZ/Hydroxyglut_hydro"/>
</dbReference>
<feature type="domain" description="Metallo-beta-lactamase" evidence="6">
    <location>
        <begin position="31"/>
        <end position="263"/>
    </location>
</feature>
<dbReference type="Gene3D" id="3.60.15.10">
    <property type="entry name" value="Ribonuclease Z/Hydroxyacylglutathione hydrolase-like"/>
    <property type="match status" value="1"/>
</dbReference>
<organism evidence="7 8">
    <name type="scientific">Pragia fontium DSM 5563 = ATCC 49100</name>
    <dbReference type="NCBI Taxonomy" id="1122977"/>
    <lineage>
        <taxon>Bacteria</taxon>
        <taxon>Pseudomonadati</taxon>
        <taxon>Pseudomonadota</taxon>
        <taxon>Gammaproteobacteria</taxon>
        <taxon>Enterobacterales</taxon>
        <taxon>Budviciaceae</taxon>
        <taxon>Pragia</taxon>
    </lineage>
</organism>
<evidence type="ECO:0000256" key="4">
    <source>
        <dbReference type="ARBA" id="ARBA00022801"/>
    </source>
</evidence>
<evidence type="ECO:0000313" key="8">
    <source>
        <dbReference type="Proteomes" id="UP000226420"/>
    </source>
</evidence>
<reference evidence="7 8" key="1">
    <citation type="submission" date="2016-10" db="EMBL/GenBank/DDBJ databases">
        <authorList>
            <person name="Varghese N."/>
            <person name="Submissions S."/>
        </authorList>
    </citation>
    <scope>NUCLEOTIDE SEQUENCE [LARGE SCALE GENOMIC DNA]</scope>
    <source>
        <strain evidence="7 8">DSM 5563</strain>
    </source>
</reference>
<protein>
    <submittedName>
        <fullName evidence="7">Metallo-beta-lactamase superfamily protein</fullName>
    </submittedName>
</protein>
<keyword evidence="3" id="KW-0479">Metal-binding</keyword>
<proteinExistence type="inferred from homology"/>
<dbReference type="InterPro" id="IPR001279">
    <property type="entry name" value="Metallo-B-lactamas"/>
</dbReference>
<dbReference type="PANTHER" id="PTHR42978:SF2">
    <property type="entry name" value="102 KBASES UNSTABLE REGION: FROM 1 TO 119443"/>
    <property type="match status" value="1"/>
</dbReference>
<dbReference type="Pfam" id="PF00753">
    <property type="entry name" value="Lactamase_B"/>
    <property type="match status" value="1"/>
</dbReference>
<dbReference type="SUPFAM" id="SSF56281">
    <property type="entry name" value="Metallo-hydrolase/oxidoreductase"/>
    <property type="match status" value="1"/>
</dbReference>
<dbReference type="AlphaFoldDB" id="A0AAJ4WB49"/>
<evidence type="ECO:0000256" key="5">
    <source>
        <dbReference type="ARBA" id="ARBA00022833"/>
    </source>
</evidence>
<dbReference type="GO" id="GO:0016787">
    <property type="term" value="F:hydrolase activity"/>
    <property type="evidence" value="ECO:0007669"/>
    <property type="project" value="UniProtKB-KW"/>
</dbReference>
<comment type="cofactor">
    <cofactor evidence="1">
        <name>Zn(2+)</name>
        <dbReference type="ChEBI" id="CHEBI:29105"/>
    </cofactor>
</comment>